<name>A0A2Z4IH32_9BACT</name>
<protein>
    <submittedName>
        <fullName evidence="1">Uncharacterized protein</fullName>
    </submittedName>
</protein>
<dbReference type="KEGG" id="est:DN752_09920"/>
<proteinExistence type="predicted"/>
<keyword evidence="2" id="KW-1185">Reference proteome</keyword>
<sequence>MPKTKVKRLILKQFKVATDRLMHIPGLNKTGALADLWPRCYLHSFFTCFIIKYACLEEFRVKSKQYEPILYLLTCKIAGTPILKSP</sequence>
<organism evidence="1 2">
    <name type="scientific">Echinicola strongylocentroti</name>
    <dbReference type="NCBI Taxonomy" id="1795355"/>
    <lineage>
        <taxon>Bacteria</taxon>
        <taxon>Pseudomonadati</taxon>
        <taxon>Bacteroidota</taxon>
        <taxon>Cytophagia</taxon>
        <taxon>Cytophagales</taxon>
        <taxon>Cyclobacteriaceae</taxon>
        <taxon>Echinicola</taxon>
    </lineage>
</organism>
<evidence type="ECO:0000313" key="2">
    <source>
        <dbReference type="Proteomes" id="UP000248688"/>
    </source>
</evidence>
<dbReference type="AlphaFoldDB" id="A0A2Z4IH32"/>
<gene>
    <name evidence="1" type="ORF">DN752_09920</name>
</gene>
<reference evidence="1 2" key="1">
    <citation type="submission" date="2018-06" db="EMBL/GenBank/DDBJ databases">
        <title>Echinicola strongylocentroti sp. nov., isolated from a sea urchin Strongylocentrotus intermedius.</title>
        <authorList>
            <person name="Bae S.S."/>
        </authorList>
    </citation>
    <scope>NUCLEOTIDE SEQUENCE [LARGE SCALE GENOMIC DNA]</scope>
    <source>
        <strain evidence="1 2">MEBiC08714</strain>
    </source>
</reference>
<dbReference type="Proteomes" id="UP000248688">
    <property type="component" value="Chromosome"/>
</dbReference>
<dbReference type="EMBL" id="CP030041">
    <property type="protein sequence ID" value="AWW30412.1"/>
    <property type="molecule type" value="Genomic_DNA"/>
</dbReference>
<evidence type="ECO:0000313" key="1">
    <source>
        <dbReference type="EMBL" id="AWW30412.1"/>
    </source>
</evidence>
<accession>A0A2Z4IH32</accession>